<dbReference type="RefSeq" id="WP_211533993.1">
    <property type="nucleotide sequence ID" value="NZ_CP058560.1"/>
</dbReference>
<protein>
    <recommendedName>
        <fullName evidence="9">S-adenosyl-L-methionine-dependent tRNA 4-demethylwyosine synthase</fullName>
        <ecNumber evidence="9">4.1.3.44</ecNumber>
    </recommendedName>
    <alternativeName>
        <fullName evidence="9">tRNA wyosine derivatives biosynthesis protein Taw1</fullName>
    </alternativeName>
</protein>
<dbReference type="GO" id="GO:0005737">
    <property type="term" value="C:cytoplasm"/>
    <property type="evidence" value="ECO:0007669"/>
    <property type="project" value="UniProtKB-SubCell"/>
</dbReference>
<keyword evidence="7 9" id="KW-0456">Lyase</keyword>
<comment type="cofactor">
    <cofactor evidence="9">
        <name>[4Fe-4S] cluster</name>
        <dbReference type="ChEBI" id="CHEBI:49883"/>
    </cofactor>
    <text evidence="9">Binds 2 [4Fe-4S] clusters. Binds 1 [4Fe-4S] cluster coordinated with 3 cysteines and an exchangeable S-adenosyl-L-methionine.</text>
</comment>
<feature type="binding site" evidence="9">
    <location>
        <position position="43"/>
    </location>
    <ligand>
        <name>[4Fe-4S] cluster</name>
        <dbReference type="ChEBI" id="CHEBI:49883"/>
        <label>1</label>
    </ligand>
</feature>
<feature type="binding site" evidence="9">
    <location>
        <position position="56"/>
    </location>
    <ligand>
        <name>[4Fe-4S] cluster</name>
        <dbReference type="ChEBI" id="CHEBI:49883"/>
        <label>1</label>
    </ligand>
</feature>
<dbReference type="HAMAP" id="MF_01921">
    <property type="entry name" value="TYW1_archaea"/>
    <property type="match status" value="1"/>
</dbReference>
<evidence type="ECO:0000256" key="5">
    <source>
        <dbReference type="ARBA" id="ARBA00023004"/>
    </source>
</evidence>
<dbReference type="Gene3D" id="3.20.20.70">
    <property type="entry name" value="Aldolase class I"/>
    <property type="match status" value="1"/>
</dbReference>
<feature type="binding site" evidence="9">
    <location>
        <position position="70"/>
    </location>
    <ligand>
        <name>[4Fe-4S] cluster</name>
        <dbReference type="ChEBI" id="CHEBI:49883"/>
        <label>2</label>
        <note>4Fe-4S-S-AdoMet</note>
    </ligand>
</feature>
<keyword evidence="5 9" id="KW-0408">Iron</keyword>
<dbReference type="SUPFAM" id="SSF102114">
    <property type="entry name" value="Radical SAM enzymes"/>
    <property type="match status" value="1"/>
</dbReference>
<sequence>MALSKENLNKLEKMGYRFVGRQGHAAAKICHWTKKSILNEGVCYKEKFYGIDSHRCLQMSPSIPFCHQKCLFCWRDFSATESQWEGKYDEPGEIIEGCIEAQRKLLCGFFGNEKSNPEKLAQSQNPNNAAISLAGEPLLYPVIEDLIDEFHRRSFTTFLVSNGMSPEKLKNLESEPTQLYISLDAPEKKIFNDLCQPQIPGSWEKLNESLEILPSIDCRTVIRTTCVQKRNMVNPEGYARLIKKADPDFLEIKAYMFVGYSRQRLEKENMPDFKEVNEFASAIGNLCGMEIVNESPESLVVLLGNK</sequence>
<evidence type="ECO:0000256" key="8">
    <source>
        <dbReference type="ARBA" id="ARBA00049466"/>
    </source>
</evidence>
<dbReference type="OrthoDB" id="68499at2157"/>
<dbReference type="InterPro" id="IPR058240">
    <property type="entry name" value="rSAM_sf"/>
</dbReference>
<dbReference type="InterPro" id="IPR013917">
    <property type="entry name" value="tRNA_wybutosine-synth"/>
</dbReference>
<evidence type="ECO:0000256" key="4">
    <source>
        <dbReference type="ARBA" id="ARBA00022723"/>
    </source>
</evidence>
<feature type="binding site" evidence="9">
    <location>
        <position position="73"/>
    </location>
    <ligand>
        <name>[4Fe-4S] cluster</name>
        <dbReference type="ChEBI" id="CHEBI:49883"/>
        <label>2</label>
        <note>4Fe-4S-S-AdoMet</note>
    </ligand>
</feature>
<evidence type="ECO:0000259" key="10">
    <source>
        <dbReference type="Pfam" id="PF04055"/>
    </source>
</evidence>
<dbReference type="SFLD" id="SFLDG01071">
    <property type="entry name" value="tRNA_wybutosine-synthesizing"/>
    <property type="match status" value="1"/>
</dbReference>
<keyword evidence="4 9" id="KW-0479">Metal-binding</keyword>
<keyword evidence="13" id="KW-1185">Reference proteome</keyword>
<evidence type="ECO:0000313" key="13">
    <source>
        <dbReference type="Proteomes" id="UP000681041"/>
    </source>
</evidence>
<comment type="subcellular location">
    <subcellularLocation>
        <location evidence="9">Cytoplasm</location>
    </subcellularLocation>
</comment>
<name>A0A8T8K6D3_9EURY</name>
<dbReference type="InterPro" id="IPR007197">
    <property type="entry name" value="rSAM"/>
</dbReference>
<accession>A0A8T8K6D3</accession>
<keyword evidence="6 9" id="KW-0411">Iron-sulfur</keyword>
<comment type="similarity">
    <text evidence="9">Belongs to the TYW1 family.</text>
</comment>
<dbReference type="Pfam" id="PF08608">
    <property type="entry name" value="Wyosine_form"/>
    <property type="match status" value="1"/>
</dbReference>
<dbReference type="InterPro" id="IPR023993">
    <property type="entry name" value="TYW1_archaea"/>
</dbReference>
<evidence type="ECO:0000259" key="11">
    <source>
        <dbReference type="Pfam" id="PF08608"/>
    </source>
</evidence>
<feature type="domain" description="Radical SAM core" evidence="10">
    <location>
        <begin position="62"/>
        <end position="234"/>
    </location>
</feature>
<proteinExistence type="inferred from homology"/>
<feature type="domain" description="tRNA wybutosine-synthesis" evidence="11">
    <location>
        <begin position="244"/>
        <end position="303"/>
    </location>
</feature>
<comment type="subunit">
    <text evidence="9">Monomer.</text>
</comment>
<comment type="function">
    <text evidence="9">Component of the wyosine derivatives biosynthesis pathway that catalyzes the condensation of N-methylguanine with 2 carbon atoms from pyruvate to form the tricyclic 4-demethylwyosine (imG-14) on guanosine-37 of tRNA(Phe).</text>
</comment>
<feature type="binding site" evidence="9">
    <location>
        <position position="30"/>
    </location>
    <ligand>
        <name>[4Fe-4S] cluster</name>
        <dbReference type="ChEBI" id="CHEBI:49883"/>
        <label>1</label>
    </ligand>
</feature>
<dbReference type="PANTHER" id="PTHR13930">
    <property type="entry name" value="S-ADENOSYL-L-METHIONINE-DEPENDENT TRNA 4-DEMETHYLWYOSINE SYNTHASE"/>
    <property type="match status" value="1"/>
</dbReference>
<dbReference type="GO" id="GO:0008033">
    <property type="term" value="P:tRNA processing"/>
    <property type="evidence" value="ECO:0007669"/>
    <property type="project" value="UniProtKB-UniRule"/>
</dbReference>
<dbReference type="NCBIfam" id="TIGR03972">
    <property type="entry name" value="rSAM_TYW1"/>
    <property type="match status" value="1"/>
</dbReference>
<keyword evidence="9" id="KW-0963">Cytoplasm</keyword>
<dbReference type="GO" id="GO:0102521">
    <property type="term" value="F:tRNA-4-demethylwyosine synthase activity"/>
    <property type="evidence" value="ECO:0007669"/>
    <property type="project" value="UniProtKB-EC"/>
</dbReference>
<dbReference type="GeneID" id="64819961"/>
<dbReference type="AlphaFoldDB" id="A0A8T8K6D3"/>
<reference evidence="12" key="1">
    <citation type="submission" date="2020-07" db="EMBL/GenBank/DDBJ databases">
        <title>Methanobacterium. sp. MethCan genome.</title>
        <authorList>
            <person name="Postec A."/>
            <person name="Quemeneur M."/>
        </authorList>
    </citation>
    <scope>NUCLEOTIDE SEQUENCE</scope>
    <source>
        <strain evidence="12">MethCAN</strain>
    </source>
</reference>
<dbReference type="PANTHER" id="PTHR13930:SF0">
    <property type="entry name" value="S-ADENOSYL-L-METHIONINE-DEPENDENT TRNA 4-DEMETHYLWYOSINE SYNTHASE TYW1-RELATED"/>
    <property type="match status" value="1"/>
</dbReference>
<evidence type="ECO:0000256" key="2">
    <source>
        <dbReference type="ARBA" id="ARBA00022691"/>
    </source>
</evidence>
<dbReference type="SFLD" id="SFLDS00029">
    <property type="entry name" value="Radical_SAM"/>
    <property type="match status" value="1"/>
</dbReference>
<evidence type="ECO:0000256" key="9">
    <source>
        <dbReference type="HAMAP-Rule" id="MF_01921"/>
    </source>
</evidence>
<gene>
    <name evidence="9" type="primary">taw1</name>
    <name evidence="12" type="ORF">HYG87_04310</name>
</gene>
<evidence type="ECO:0000256" key="7">
    <source>
        <dbReference type="ARBA" id="ARBA00023239"/>
    </source>
</evidence>
<evidence type="ECO:0000256" key="6">
    <source>
        <dbReference type="ARBA" id="ARBA00023014"/>
    </source>
</evidence>
<evidence type="ECO:0000313" key="12">
    <source>
        <dbReference type="EMBL" id="QUH23045.1"/>
    </source>
</evidence>
<dbReference type="SFLD" id="SFLDF00284">
    <property type="entry name" value="tRNA_wybutosine-synthesizing"/>
    <property type="match status" value="1"/>
</dbReference>
<organism evidence="12 13">
    <name type="scientific">Methanobacterium alkalithermotolerans</name>
    <dbReference type="NCBI Taxonomy" id="2731220"/>
    <lineage>
        <taxon>Archaea</taxon>
        <taxon>Methanobacteriati</taxon>
        <taxon>Methanobacteriota</taxon>
        <taxon>Methanomada group</taxon>
        <taxon>Methanobacteria</taxon>
        <taxon>Methanobacteriales</taxon>
        <taxon>Methanobacteriaceae</taxon>
        <taxon>Methanobacterium</taxon>
    </lineage>
</organism>
<dbReference type="InterPro" id="IPR013785">
    <property type="entry name" value="Aldolase_TIM"/>
</dbReference>
<keyword evidence="3 9" id="KW-0819">tRNA processing</keyword>
<feature type="binding site" evidence="9">
    <location>
        <position position="66"/>
    </location>
    <ligand>
        <name>[4Fe-4S] cluster</name>
        <dbReference type="ChEBI" id="CHEBI:49883"/>
        <label>2</label>
        <note>4Fe-4S-S-AdoMet</note>
    </ligand>
</feature>
<dbReference type="GO" id="GO:0046872">
    <property type="term" value="F:metal ion binding"/>
    <property type="evidence" value="ECO:0007669"/>
    <property type="project" value="UniProtKB-KW"/>
</dbReference>
<evidence type="ECO:0000256" key="1">
    <source>
        <dbReference type="ARBA" id="ARBA00022485"/>
    </source>
</evidence>
<dbReference type="GO" id="GO:0051539">
    <property type="term" value="F:4 iron, 4 sulfur cluster binding"/>
    <property type="evidence" value="ECO:0007669"/>
    <property type="project" value="UniProtKB-UniRule"/>
</dbReference>
<dbReference type="EC" id="4.1.3.44" evidence="9"/>
<keyword evidence="1 9" id="KW-0004">4Fe-4S</keyword>
<evidence type="ECO:0000256" key="3">
    <source>
        <dbReference type="ARBA" id="ARBA00022694"/>
    </source>
</evidence>
<dbReference type="EMBL" id="CP058560">
    <property type="protein sequence ID" value="QUH23045.1"/>
    <property type="molecule type" value="Genomic_DNA"/>
</dbReference>
<dbReference type="InterPro" id="IPR034556">
    <property type="entry name" value="tRNA_wybutosine-synthase"/>
</dbReference>
<dbReference type="KEGG" id="meme:HYG87_04310"/>
<keyword evidence="2 9" id="KW-0949">S-adenosyl-L-methionine</keyword>
<dbReference type="CDD" id="cd01335">
    <property type="entry name" value="Radical_SAM"/>
    <property type="match status" value="1"/>
</dbReference>
<dbReference type="Proteomes" id="UP000681041">
    <property type="component" value="Chromosome"/>
</dbReference>
<dbReference type="Pfam" id="PF04055">
    <property type="entry name" value="Radical_SAM"/>
    <property type="match status" value="1"/>
</dbReference>
<comment type="catalytic activity">
    <reaction evidence="8 9">
        <text>N(1)-methylguanosine(37) in tRNA(Phe) + pyruvate + S-adenosyl-L-methionine = 4-demethylwyosine(37) in tRNA(Phe) + 5'-deoxyadenosine + L-methionine + CO2 + H2O</text>
        <dbReference type="Rhea" id="RHEA:36347"/>
        <dbReference type="Rhea" id="RHEA-COMP:10164"/>
        <dbReference type="Rhea" id="RHEA-COMP:10165"/>
        <dbReference type="ChEBI" id="CHEBI:15361"/>
        <dbReference type="ChEBI" id="CHEBI:15377"/>
        <dbReference type="ChEBI" id="CHEBI:16526"/>
        <dbReference type="ChEBI" id="CHEBI:17319"/>
        <dbReference type="ChEBI" id="CHEBI:57844"/>
        <dbReference type="ChEBI" id="CHEBI:59789"/>
        <dbReference type="ChEBI" id="CHEBI:64315"/>
        <dbReference type="ChEBI" id="CHEBI:73542"/>
        <dbReference type="EC" id="4.1.3.44"/>
    </reaction>
</comment>